<evidence type="ECO:0000313" key="9">
    <source>
        <dbReference type="Proteomes" id="UP000648239"/>
    </source>
</evidence>
<comment type="similarity">
    <text evidence="1 5">Belongs to the peptidase S8 family.</text>
</comment>
<protein>
    <submittedName>
        <fullName evidence="8">S8 family serine peptidase</fullName>
    </submittedName>
</protein>
<dbReference type="SUPFAM" id="SSF49785">
    <property type="entry name" value="Galactose-binding domain-like"/>
    <property type="match status" value="1"/>
</dbReference>
<keyword evidence="2 5" id="KW-0645">Protease</keyword>
<organism evidence="8 9">
    <name type="scientific">Candidatus Polarisedimenticola svalbardensis</name>
    <dbReference type="NCBI Taxonomy" id="2886004"/>
    <lineage>
        <taxon>Bacteria</taxon>
        <taxon>Pseudomonadati</taxon>
        <taxon>Acidobacteriota</taxon>
        <taxon>Candidatus Polarisedimenticolia</taxon>
        <taxon>Candidatus Polarisedimenticolales</taxon>
        <taxon>Candidatus Polarisedimenticolaceae</taxon>
        <taxon>Candidatus Polarisedimenticola</taxon>
    </lineage>
</organism>
<keyword evidence="6" id="KW-0732">Signal</keyword>
<dbReference type="Gene3D" id="2.60.120.380">
    <property type="match status" value="1"/>
</dbReference>
<sequence length="1007" mass="107370">MINKLLAFAAFFYLIAVTAVTAAHRPAPVLALDGDDLWVEVTQNSGAIHRVLIRSGSAGVEPGRTGWSPEGLAGFVTWNEADGRRWSAWSRDGGMNWSDGRLVDTRLMLHDRSVKPGLEASAADTVRLVRFRSQALPEYRSAVRAAGGELLQYFPNNAYIVRMDEAAAARVAGLSFVERIEPYHPSYRLEDGLHTWLESDSGEDRLRVRVVTFEWGPGGKERILAAAAGLGIEAAAYWPSGHILELWVDRDQLRFLAAHDEVQWIDRWTEPETDMDLVRQDAGTDWLETNHGYCGQGVNGEVMDAGIDGGHQDFDGVLFHGGNNVDSHGTSTYGIVFGNGNRDGDGNAQATGHMPCPEAQGIFADYGFLGDRFAHTDELKNAPYFASFQTNSWGGGRTTAYNSASQEMDDIIWRLDITITQSQSNAGNTQSRPQAWAKNIISVGGIRHYNTLDTSDDRWAGGASTGPAADGRIKPDVNYWYDSIYTTTTGGYTSGFGGTSAATPEVAGVLGLMYQMWSENVWNTNPVGATVFERQPHFSTMKALLINNANQYPFSGETVDLRRTTQGWGRPSVQVAMERAARSFIVDETELLSIGESATFNVNVLPGEAELKITMVYPDPPGTTSSTLHRINDVDLKVTSPGGTQYYGNNGLRAGNYSTPDGSPNTVDTVENVFIQNPESGNWAVEITASEINQDAWLDTPGDDVSFALVVTGASGEAVCGNNEQEFGEDCDGLDLGGATCFDRGCTGGGALSCNVDCTYNTAACSECPVCGDGSCDKGEDCNGCIADCASAPDFACGNGICETADGETCVTCPADCNNIQKGKPTNRYCCGDGVAGDNPVDCGDARCNGGGNTCTVLPALAYCCGDAVCEDIEDLGNCAADCTPTVPGEAGGGEYLQVTGFDAATGTLSISYGVPCAATDHTIEFGELTRTNLASYNWAGQECGLGNAGVYNWSTIGTPDAMFFVIVGNNGTQEGSYGADGDGQERLEDSTSGACPMEQNLAYTCN</sequence>
<dbReference type="GO" id="GO:0004252">
    <property type="term" value="F:serine-type endopeptidase activity"/>
    <property type="evidence" value="ECO:0007669"/>
    <property type="project" value="UniProtKB-UniRule"/>
</dbReference>
<dbReference type="Proteomes" id="UP000648239">
    <property type="component" value="Unassembled WGS sequence"/>
</dbReference>
<comment type="caution">
    <text evidence="8">The sequence shown here is derived from an EMBL/GenBank/DDBJ whole genome shotgun (WGS) entry which is preliminary data.</text>
</comment>
<dbReference type="PANTHER" id="PTHR43399">
    <property type="entry name" value="SUBTILISIN-RELATED"/>
    <property type="match status" value="1"/>
</dbReference>
<feature type="signal peptide" evidence="6">
    <location>
        <begin position="1"/>
        <end position="22"/>
    </location>
</feature>
<dbReference type="InterPro" id="IPR051048">
    <property type="entry name" value="Peptidase_S8/S53_subtilisin"/>
</dbReference>
<evidence type="ECO:0000256" key="6">
    <source>
        <dbReference type="SAM" id="SignalP"/>
    </source>
</evidence>
<dbReference type="SUPFAM" id="SSF52743">
    <property type="entry name" value="Subtilisin-like"/>
    <property type="match status" value="1"/>
</dbReference>
<feature type="domain" description="Peptidase S8/S53" evidence="7">
    <location>
        <begin position="302"/>
        <end position="569"/>
    </location>
</feature>
<dbReference type="InterPro" id="IPR008979">
    <property type="entry name" value="Galactose-bd-like_sf"/>
</dbReference>
<feature type="chain" id="PRO_5035218236" evidence="6">
    <location>
        <begin position="23"/>
        <end position="1007"/>
    </location>
</feature>
<dbReference type="InterPro" id="IPR036852">
    <property type="entry name" value="Peptidase_S8/S53_dom_sf"/>
</dbReference>
<reference evidence="8 9" key="1">
    <citation type="submission" date="2020-08" db="EMBL/GenBank/DDBJ databases">
        <title>Acidobacteriota in marine sediments use diverse sulfur dissimilation pathways.</title>
        <authorList>
            <person name="Wasmund K."/>
        </authorList>
    </citation>
    <scope>NUCLEOTIDE SEQUENCE [LARGE SCALE GENOMIC DNA]</scope>
    <source>
        <strain evidence="8">MAG AM4</strain>
    </source>
</reference>
<name>A0A8J7CFD1_9BACT</name>
<dbReference type="InterPro" id="IPR023828">
    <property type="entry name" value="Peptidase_S8_Ser-AS"/>
</dbReference>
<feature type="active site" description="Charge relay system" evidence="5">
    <location>
        <position position="500"/>
    </location>
</feature>
<proteinExistence type="inferred from homology"/>
<feature type="active site" description="Charge relay system" evidence="5">
    <location>
        <position position="328"/>
    </location>
</feature>
<feature type="active site" description="Charge relay system" evidence="5">
    <location>
        <position position="304"/>
    </location>
</feature>
<dbReference type="PRINTS" id="PR00723">
    <property type="entry name" value="SUBTILISIN"/>
</dbReference>
<dbReference type="InterPro" id="IPR000209">
    <property type="entry name" value="Peptidase_S8/S53_dom"/>
</dbReference>
<dbReference type="GO" id="GO:0006508">
    <property type="term" value="P:proteolysis"/>
    <property type="evidence" value="ECO:0007669"/>
    <property type="project" value="UniProtKB-KW"/>
</dbReference>
<dbReference type="PANTHER" id="PTHR43399:SF4">
    <property type="entry name" value="CELL WALL-ASSOCIATED PROTEASE"/>
    <property type="match status" value="1"/>
</dbReference>
<evidence type="ECO:0000256" key="4">
    <source>
        <dbReference type="ARBA" id="ARBA00022825"/>
    </source>
</evidence>
<gene>
    <name evidence="8" type="ORF">IFK94_14505</name>
</gene>
<dbReference type="AlphaFoldDB" id="A0A8J7CFD1"/>
<keyword evidence="4 5" id="KW-0720">Serine protease</keyword>
<evidence type="ECO:0000256" key="5">
    <source>
        <dbReference type="PROSITE-ProRule" id="PRU01240"/>
    </source>
</evidence>
<evidence type="ECO:0000313" key="8">
    <source>
        <dbReference type="EMBL" id="MBD3869329.1"/>
    </source>
</evidence>
<evidence type="ECO:0000259" key="7">
    <source>
        <dbReference type="Pfam" id="PF00082"/>
    </source>
</evidence>
<dbReference type="Pfam" id="PF00082">
    <property type="entry name" value="Peptidase_S8"/>
    <property type="match status" value="1"/>
</dbReference>
<dbReference type="EMBL" id="JACXWD010000076">
    <property type="protein sequence ID" value="MBD3869329.1"/>
    <property type="molecule type" value="Genomic_DNA"/>
</dbReference>
<dbReference type="InterPro" id="IPR015500">
    <property type="entry name" value="Peptidase_S8_subtilisin-rel"/>
</dbReference>
<dbReference type="Gene3D" id="3.40.50.200">
    <property type="entry name" value="Peptidase S8/S53 domain"/>
    <property type="match status" value="1"/>
</dbReference>
<keyword evidence="3 5" id="KW-0378">Hydrolase</keyword>
<dbReference type="PROSITE" id="PS00138">
    <property type="entry name" value="SUBTILASE_SER"/>
    <property type="match status" value="1"/>
</dbReference>
<dbReference type="PROSITE" id="PS51892">
    <property type="entry name" value="SUBTILASE"/>
    <property type="match status" value="1"/>
</dbReference>
<evidence type="ECO:0000256" key="1">
    <source>
        <dbReference type="ARBA" id="ARBA00011073"/>
    </source>
</evidence>
<evidence type="ECO:0000256" key="3">
    <source>
        <dbReference type="ARBA" id="ARBA00022801"/>
    </source>
</evidence>
<accession>A0A8J7CFD1</accession>
<evidence type="ECO:0000256" key="2">
    <source>
        <dbReference type="ARBA" id="ARBA00022670"/>
    </source>
</evidence>